<dbReference type="EMBL" id="JAGGKV010000037">
    <property type="protein sequence ID" value="MBP1967614.1"/>
    <property type="molecule type" value="Genomic_DNA"/>
</dbReference>
<keyword evidence="2" id="KW-1185">Reference proteome</keyword>
<organism evidence="1 2">
    <name type="scientific">Paenibacillus aceris</name>
    <dbReference type="NCBI Taxonomy" id="869555"/>
    <lineage>
        <taxon>Bacteria</taxon>
        <taxon>Bacillati</taxon>
        <taxon>Bacillota</taxon>
        <taxon>Bacilli</taxon>
        <taxon>Bacillales</taxon>
        <taxon>Paenibacillaceae</taxon>
        <taxon>Paenibacillus</taxon>
    </lineage>
</organism>
<reference evidence="1 2" key="1">
    <citation type="submission" date="2021-03" db="EMBL/GenBank/DDBJ databases">
        <title>Genomic Encyclopedia of Type Strains, Phase IV (KMG-IV): sequencing the most valuable type-strain genomes for metagenomic binning, comparative biology and taxonomic classification.</title>
        <authorList>
            <person name="Goeker M."/>
        </authorList>
    </citation>
    <scope>NUCLEOTIDE SEQUENCE [LARGE SCALE GENOMIC DNA]</scope>
    <source>
        <strain evidence="1 2">DSM 24950</strain>
    </source>
</reference>
<sequence>MTTSTLSFLSADTLSVEPTVKEALALSSGAKYVADPNVSKEARQKVLRSLDRKLFPATSKTIEYHKLEV</sequence>
<comment type="caution">
    <text evidence="1">The sequence shown here is derived from an EMBL/GenBank/DDBJ whole genome shotgun (WGS) entry which is preliminary data.</text>
</comment>
<name>A0ABS4IC26_9BACL</name>
<protein>
    <submittedName>
        <fullName evidence="1">Uncharacterized protein</fullName>
    </submittedName>
</protein>
<evidence type="ECO:0000313" key="2">
    <source>
        <dbReference type="Proteomes" id="UP001519344"/>
    </source>
</evidence>
<gene>
    <name evidence="1" type="ORF">J2Z65_006886</name>
</gene>
<dbReference type="RefSeq" id="WP_167067543.1">
    <property type="nucleotide sequence ID" value="NZ_JAAOZR010000091.1"/>
</dbReference>
<dbReference type="Proteomes" id="UP001519344">
    <property type="component" value="Unassembled WGS sequence"/>
</dbReference>
<accession>A0ABS4IC26</accession>
<proteinExistence type="predicted"/>
<evidence type="ECO:0000313" key="1">
    <source>
        <dbReference type="EMBL" id="MBP1967614.1"/>
    </source>
</evidence>